<keyword evidence="2 5" id="KW-0853">WD repeat</keyword>
<keyword evidence="3" id="KW-0677">Repeat</keyword>
<reference evidence="7 8" key="1">
    <citation type="submission" date="2024-03" db="EMBL/GenBank/DDBJ databases">
        <title>Aureococcus anophagefferens CCMP1851 and Kratosvirus quantuckense: Draft genome of a second virus-susceptible host strain in the model system.</title>
        <authorList>
            <person name="Chase E."/>
            <person name="Truchon A.R."/>
            <person name="Schepens W."/>
            <person name="Wilhelm S.W."/>
        </authorList>
    </citation>
    <scope>NUCLEOTIDE SEQUENCE [LARGE SCALE GENOMIC DNA]</scope>
    <source>
        <strain evidence="7 8">CCMP1851</strain>
    </source>
</reference>
<feature type="repeat" description="WD" evidence="5">
    <location>
        <begin position="312"/>
        <end position="333"/>
    </location>
</feature>
<evidence type="ECO:0000256" key="5">
    <source>
        <dbReference type="PROSITE-ProRule" id="PRU00221"/>
    </source>
</evidence>
<keyword evidence="8" id="KW-1185">Reference proteome</keyword>
<dbReference type="InterPro" id="IPR001632">
    <property type="entry name" value="WD40_G-protein_beta-like"/>
</dbReference>
<organism evidence="7 8">
    <name type="scientific">Aureococcus anophagefferens</name>
    <name type="common">Harmful bloom alga</name>
    <dbReference type="NCBI Taxonomy" id="44056"/>
    <lineage>
        <taxon>Eukaryota</taxon>
        <taxon>Sar</taxon>
        <taxon>Stramenopiles</taxon>
        <taxon>Ochrophyta</taxon>
        <taxon>Pelagophyceae</taxon>
        <taxon>Pelagomonadales</taxon>
        <taxon>Pelagomonadaceae</taxon>
        <taxon>Aureococcus</taxon>
    </lineage>
</organism>
<dbReference type="PROSITE" id="PS50082">
    <property type="entry name" value="WD_REPEATS_2"/>
    <property type="match status" value="4"/>
</dbReference>
<dbReference type="Pfam" id="PF25391">
    <property type="entry name" value="WD40_Gbeta"/>
    <property type="match status" value="1"/>
</dbReference>
<dbReference type="EMBL" id="JBBJCI010000285">
    <property type="protein sequence ID" value="KAK7236290.1"/>
    <property type="molecule type" value="Genomic_DNA"/>
</dbReference>
<evidence type="ECO:0000256" key="4">
    <source>
        <dbReference type="ARBA" id="ARBA00023224"/>
    </source>
</evidence>
<feature type="repeat" description="WD" evidence="5">
    <location>
        <begin position="58"/>
        <end position="90"/>
    </location>
</feature>
<comment type="similarity">
    <text evidence="1">Belongs to the WD repeat G protein beta family.</text>
</comment>
<dbReference type="PRINTS" id="PR00319">
    <property type="entry name" value="GPROTEINB"/>
</dbReference>
<evidence type="ECO:0000313" key="8">
    <source>
        <dbReference type="Proteomes" id="UP001363151"/>
    </source>
</evidence>
<dbReference type="Gene3D" id="2.130.10.10">
    <property type="entry name" value="YVTN repeat-like/Quinoprotein amine dehydrogenase"/>
    <property type="match status" value="1"/>
</dbReference>
<proteinExistence type="inferred from homology"/>
<dbReference type="InterPro" id="IPR019775">
    <property type="entry name" value="WD40_repeat_CS"/>
</dbReference>
<dbReference type="InterPro" id="IPR015943">
    <property type="entry name" value="WD40/YVTN_repeat-like_dom_sf"/>
</dbReference>
<sequence>MTKPELKAKIKEVKAEIEDLAMAVNKKLKENTVASPFAEDTGTQPGCASAKLKAKRTLRGHFGKIVSMTWMPDDLRTLTASQDGNVIIWDCLEARKKFLMPLKSAWVMFAEASQDDKNMCASGGLDNVCTVWQLPTAADPAGKLLFSLEGHEGYVCNGRFLGDNKLLTTSGDNSASLWDMNALPEGKDIDMRGFIFEGHDKDVTSCDFKPGAFKEFVTSSADGSMMTWAIGQKTPTSTMRLYQADLDAGMKRGQTKTLIDVNKVKYQSNGFGIGVATEAMGSFLYDVRTLGAANTFVGSSAESKSIPKYSCAFSKSGRLMFVGTEDNTIEVWDTFKPDAGSTLQSLTMNHDNRITEVCVPTTGCVCASASWDTTGSIIQP</sequence>
<dbReference type="Proteomes" id="UP001363151">
    <property type="component" value="Unassembled WGS sequence"/>
</dbReference>
<dbReference type="PROSITE" id="PS50294">
    <property type="entry name" value="WD_REPEATS_REGION"/>
    <property type="match status" value="1"/>
</dbReference>
<evidence type="ECO:0000256" key="1">
    <source>
        <dbReference type="ARBA" id="ARBA00009768"/>
    </source>
</evidence>
<evidence type="ECO:0000256" key="3">
    <source>
        <dbReference type="ARBA" id="ARBA00022737"/>
    </source>
</evidence>
<gene>
    <name evidence="7" type="ORF">SO694_00061184</name>
</gene>
<dbReference type="InterPro" id="IPR001680">
    <property type="entry name" value="WD40_rpt"/>
</dbReference>
<dbReference type="PRINTS" id="PR00320">
    <property type="entry name" value="GPROTEINBRPT"/>
</dbReference>
<protein>
    <submittedName>
        <fullName evidence="7">Guanine nucleotide-binding protein</fullName>
    </submittedName>
</protein>
<dbReference type="PROSITE" id="PS00678">
    <property type="entry name" value="WD_REPEATS_1"/>
    <property type="match status" value="1"/>
</dbReference>
<comment type="caution">
    <text evidence="7">The sequence shown here is derived from an EMBL/GenBank/DDBJ whole genome shotgun (WGS) entry which is preliminary data.</text>
</comment>
<feature type="repeat" description="WD" evidence="5">
    <location>
        <begin position="196"/>
        <end position="238"/>
    </location>
</feature>
<dbReference type="InterPro" id="IPR016346">
    <property type="entry name" value="G-protein_beta_1-5"/>
</dbReference>
<evidence type="ECO:0000313" key="7">
    <source>
        <dbReference type="EMBL" id="KAK7236290.1"/>
    </source>
</evidence>
<accession>A0ABR1FRD4</accession>
<dbReference type="SMART" id="SM00320">
    <property type="entry name" value="WD40"/>
    <property type="match status" value="6"/>
</dbReference>
<feature type="repeat" description="WD" evidence="5">
    <location>
        <begin position="148"/>
        <end position="181"/>
    </location>
</feature>
<name>A0ABR1FRD4_AURAN</name>
<feature type="coiled-coil region" evidence="6">
    <location>
        <begin position="3"/>
        <end position="30"/>
    </location>
</feature>
<evidence type="ECO:0000256" key="2">
    <source>
        <dbReference type="ARBA" id="ARBA00022574"/>
    </source>
</evidence>
<dbReference type="InterPro" id="IPR036322">
    <property type="entry name" value="WD40_repeat_dom_sf"/>
</dbReference>
<dbReference type="InterPro" id="IPR020472">
    <property type="entry name" value="WD40_PAC1"/>
</dbReference>
<dbReference type="CDD" id="cd00200">
    <property type="entry name" value="WD40"/>
    <property type="match status" value="1"/>
</dbReference>
<keyword evidence="6" id="KW-0175">Coiled coil</keyword>
<evidence type="ECO:0000256" key="6">
    <source>
        <dbReference type="SAM" id="Coils"/>
    </source>
</evidence>
<dbReference type="PANTHER" id="PTHR19850">
    <property type="entry name" value="GUANINE NUCLEOTIDE-BINDING PROTEIN BETA G PROTEIN BETA"/>
    <property type="match status" value="1"/>
</dbReference>
<dbReference type="SUPFAM" id="SSF50978">
    <property type="entry name" value="WD40 repeat-like"/>
    <property type="match status" value="1"/>
</dbReference>
<keyword evidence="4" id="KW-0807">Transducer</keyword>